<dbReference type="PANTHER" id="PTHR45527">
    <property type="entry name" value="NONRIBOSOMAL PEPTIDE SYNTHETASE"/>
    <property type="match status" value="1"/>
</dbReference>
<dbReference type="Pfam" id="PF13193">
    <property type="entry name" value="AMP-binding_C"/>
    <property type="match status" value="1"/>
</dbReference>
<dbReference type="InterPro" id="IPR009081">
    <property type="entry name" value="PP-bd_ACP"/>
</dbReference>
<dbReference type="AlphaFoldDB" id="A0A9Q2XPV7"/>
<feature type="non-terminal residue" evidence="6">
    <location>
        <position position="1"/>
    </location>
</feature>
<organism evidence="6 7">
    <name type="scientific">Pseudomonas aegrilactucae</name>
    <dbReference type="NCBI Taxonomy" id="2854028"/>
    <lineage>
        <taxon>Bacteria</taxon>
        <taxon>Pseudomonadati</taxon>
        <taxon>Pseudomonadota</taxon>
        <taxon>Gammaproteobacteria</taxon>
        <taxon>Pseudomonadales</taxon>
        <taxon>Pseudomonadaceae</taxon>
        <taxon>Pseudomonas</taxon>
    </lineage>
</organism>
<keyword evidence="3" id="KW-0596">Phosphopantetheine</keyword>
<evidence type="ECO:0000313" key="6">
    <source>
        <dbReference type="EMBL" id="MBV6290185.1"/>
    </source>
</evidence>
<evidence type="ECO:0000313" key="7">
    <source>
        <dbReference type="Proteomes" id="UP001106592"/>
    </source>
</evidence>
<comment type="similarity">
    <text evidence="2">Belongs to the ATP-dependent AMP-binding enzyme family.</text>
</comment>
<evidence type="ECO:0000256" key="4">
    <source>
        <dbReference type="ARBA" id="ARBA00022553"/>
    </source>
</evidence>
<gene>
    <name evidence="6" type="ORF">KUO17_24725</name>
</gene>
<evidence type="ECO:0000256" key="1">
    <source>
        <dbReference type="ARBA" id="ARBA00001957"/>
    </source>
</evidence>
<proteinExistence type="inferred from homology"/>
<dbReference type="GO" id="GO:0043041">
    <property type="term" value="P:amino acid activation for nonribosomal peptide biosynthetic process"/>
    <property type="evidence" value="ECO:0007669"/>
    <property type="project" value="TreeGrafter"/>
</dbReference>
<dbReference type="GO" id="GO:0005829">
    <property type="term" value="C:cytosol"/>
    <property type="evidence" value="ECO:0007669"/>
    <property type="project" value="TreeGrafter"/>
</dbReference>
<dbReference type="PROSITE" id="PS50075">
    <property type="entry name" value="CARRIER"/>
    <property type="match status" value="1"/>
</dbReference>
<dbReference type="GO" id="GO:0044550">
    <property type="term" value="P:secondary metabolite biosynthetic process"/>
    <property type="evidence" value="ECO:0007669"/>
    <property type="project" value="TreeGrafter"/>
</dbReference>
<dbReference type="FunFam" id="1.10.1200.10:FF:000005">
    <property type="entry name" value="Nonribosomal peptide synthetase 1"/>
    <property type="match status" value="1"/>
</dbReference>
<dbReference type="Pfam" id="PF00501">
    <property type="entry name" value="AMP-binding"/>
    <property type="match status" value="1"/>
</dbReference>
<dbReference type="FunFam" id="3.30.300.30:FF:000010">
    <property type="entry name" value="Enterobactin synthetase component F"/>
    <property type="match status" value="1"/>
</dbReference>
<comment type="cofactor">
    <cofactor evidence="1">
        <name>pantetheine 4'-phosphate</name>
        <dbReference type="ChEBI" id="CHEBI:47942"/>
    </cofactor>
</comment>
<protein>
    <submittedName>
        <fullName evidence="6">AMP-binding protein</fullName>
    </submittedName>
</protein>
<dbReference type="EMBL" id="JAHTBI010000115">
    <property type="protein sequence ID" value="MBV6290185.1"/>
    <property type="molecule type" value="Genomic_DNA"/>
</dbReference>
<dbReference type="FunFam" id="2.30.38.10:FF:000001">
    <property type="entry name" value="Non-ribosomal peptide synthetase PvdI"/>
    <property type="match status" value="1"/>
</dbReference>
<reference evidence="6" key="1">
    <citation type="journal article" date="2022" name="Int. J. Syst. Evol. Microbiol.">
        <title>Pseudomonas aegrilactucae sp. nov. and Pseudomonas morbosilactucae sp. nov., pathogens causing bacterial rot of lettuce in Japan.</title>
        <authorList>
            <person name="Sawada H."/>
            <person name="Fujikawa T."/>
            <person name="Satou M."/>
        </authorList>
    </citation>
    <scope>NUCLEOTIDE SEQUENCE</scope>
    <source>
        <strain evidence="6">MAFF 301350</strain>
    </source>
</reference>
<keyword evidence="7" id="KW-1185">Reference proteome</keyword>
<dbReference type="InterPro" id="IPR006162">
    <property type="entry name" value="Ppantetheine_attach_site"/>
</dbReference>
<dbReference type="GO" id="GO:0031177">
    <property type="term" value="F:phosphopantetheine binding"/>
    <property type="evidence" value="ECO:0007669"/>
    <property type="project" value="TreeGrafter"/>
</dbReference>
<dbReference type="InterPro" id="IPR000873">
    <property type="entry name" value="AMP-dep_synth/lig_dom"/>
</dbReference>
<keyword evidence="4" id="KW-0597">Phosphoprotein</keyword>
<dbReference type="Proteomes" id="UP001106592">
    <property type="component" value="Unassembled WGS sequence"/>
</dbReference>
<dbReference type="PROSITE" id="PS00012">
    <property type="entry name" value="PHOSPHOPANTETHEINE"/>
    <property type="match status" value="1"/>
</dbReference>
<name>A0A9Q2XPV7_9PSED</name>
<dbReference type="Pfam" id="PF00550">
    <property type="entry name" value="PP-binding"/>
    <property type="match status" value="1"/>
</dbReference>
<dbReference type="PANTHER" id="PTHR45527:SF14">
    <property type="entry name" value="PLIPASTATIN SYNTHASE SUBUNIT B"/>
    <property type="match status" value="1"/>
</dbReference>
<accession>A0A9Q2XPV7</accession>
<sequence>QTPSAFKQLMQVACAPAHAELKPALRYVVFGGEALDVHSLRPWFERFGDQQPQLINMYGITETTVHVTYRPVSLADLAGEAASPIGQPIPDLSWYLLDADLNPVPKGAIGELYVGQAGLARGYLKRADLTSTRFVPDPFSTSGERLYRTGDLARYRQDGIVEYVGRIDHQVKIRGFRIELGEIEARLAQQAAVREALVLAVDGPSGQQLVGYVLPHDNGADHTALREELKARLKAELPDYMVPTHLLFLEQWPLTANGKLDRRALPAPDASLLQTEYVAPQGELEQAIAQVWQQVLELSQIGRDDHFFELGGHSLLATQVVARLRQVLSVEVGLRDLFGARRSARSPPCWHSAMARRVRHCQACRPTVRVPRRRCRWPSAGCG</sequence>
<dbReference type="InterPro" id="IPR025110">
    <property type="entry name" value="AMP-bd_C"/>
</dbReference>
<feature type="domain" description="Carrier" evidence="5">
    <location>
        <begin position="279"/>
        <end position="358"/>
    </location>
</feature>
<reference evidence="6" key="2">
    <citation type="journal article" date="2023" name="Plant Pathol.">
        <title>Dismantling and reorganizing Pseudomonas marginalis sensu#lato.</title>
        <authorList>
            <person name="Sawada H."/>
            <person name="Fujikawa T."/>
            <person name="Satou M."/>
        </authorList>
    </citation>
    <scope>NUCLEOTIDE SEQUENCE</scope>
    <source>
        <strain evidence="6">MAFF 301350</strain>
    </source>
</reference>
<evidence type="ECO:0000259" key="5">
    <source>
        <dbReference type="PROSITE" id="PS50075"/>
    </source>
</evidence>
<evidence type="ECO:0000256" key="2">
    <source>
        <dbReference type="ARBA" id="ARBA00006432"/>
    </source>
</evidence>
<evidence type="ECO:0000256" key="3">
    <source>
        <dbReference type="ARBA" id="ARBA00022450"/>
    </source>
</evidence>
<comment type="caution">
    <text evidence="6">The sequence shown here is derived from an EMBL/GenBank/DDBJ whole genome shotgun (WGS) entry which is preliminary data.</text>
</comment>